<dbReference type="OrthoDB" id="406152at2759"/>
<dbReference type="AlphaFoldDB" id="A0A8H7Q7K4"/>
<dbReference type="InterPro" id="IPR004557">
    <property type="entry name" value="PrmC-related"/>
</dbReference>
<keyword evidence="4" id="KW-0808">Transferase</keyword>
<dbReference type="FunFam" id="3.40.50.150:FF:000077">
    <property type="entry name" value="HemK methyltransferase family member 2"/>
    <property type="match status" value="1"/>
</dbReference>
<keyword evidence="5" id="KW-0949">S-adenosyl-L-methionine</keyword>
<proteinExistence type="inferred from homology"/>
<keyword evidence="8" id="KW-1185">Reference proteome</keyword>
<dbReference type="GO" id="GO:0008757">
    <property type="term" value="F:S-adenosylmethionine-dependent methyltransferase activity"/>
    <property type="evidence" value="ECO:0007669"/>
    <property type="project" value="TreeGrafter"/>
</dbReference>
<gene>
    <name evidence="7" type="ORF">INT44_005186</name>
</gene>
<dbReference type="Gene3D" id="3.40.50.150">
    <property type="entry name" value="Vaccinia Virus protein VP39"/>
    <property type="match status" value="1"/>
</dbReference>
<dbReference type="GO" id="GO:0008276">
    <property type="term" value="F:protein methyltransferase activity"/>
    <property type="evidence" value="ECO:0007669"/>
    <property type="project" value="TreeGrafter"/>
</dbReference>
<dbReference type="Proteomes" id="UP000612746">
    <property type="component" value="Unassembled WGS sequence"/>
</dbReference>
<evidence type="ECO:0000256" key="6">
    <source>
        <dbReference type="ARBA" id="ARBA00023242"/>
    </source>
</evidence>
<evidence type="ECO:0000313" key="7">
    <source>
        <dbReference type="EMBL" id="KAG2187497.1"/>
    </source>
</evidence>
<evidence type="ECO:0000313" key="8">
    <source>
        <dbReference type="Proteomes" id="UP000612746"/>
    </source>
</evidence>
<evidence type="ECO:0000256" key="4">
    <source>
        <dbReference type="ARBA" id="ARBA00022679"/>
    </source>
</evidence>
<accession>A0A8H7Q7K4</accession>
<organism evidence="7 8">
    <name type="scientific">Umbelopsis vinacea</name>
    <dbReference type="NCBI Taxonomy" id="44442"/>
    <lineage>
        <taxon>Eukaryota</taxon>
        <taxon>Fungi</taxon>
        <taxon>Fungi incertae sedis</taxon>
        <taxon>Mucoromycota</taxon>
        <taxon>Mucoromycotina</taxon>
        <taxon>Umbelopsidomycetes</taxon>
        <taxon>Umbelopsidales</taxon>
        <taxon>Umbelopsidaceae</taxon>
        <taxon>Umbelopsis</taxon>
    </lineage>
</organism>
<comment type="subcellular location">
    <subcellularLocation>
        <location evidence="1">Nucleus</location>
    </subcellularLocation>
</comment>
<dbReference type="SUPFAM" id="SSF53335">
    <property type="entry name" value="S-adenosyl-L-methionine-dependent methyltransferases"/>
    <property type="match status" value="1"/>
</dbReference>
<comment type="caution">
    <text evidence="7">The sequence shown here is derived from an EMBL/GenBank/DDBJ whole genome shotgun (WGS) entry which is preliminary data.</text>
</comment>
<evidence type="ECO:0000256" key="2">
    <source>
        <dbReference type="ARBA" id="ARBA00006149"/>
    </source>
</evidence>
<reference evidence="7" key="1">
    <citation type="submission" date="2020-12" db="EMBL/GenBank/DDBJ databases">
        <title>Metabolic potential, ecology and presence of endohyphal bacteria is reflected in genomic diversity of Mucoromycotina.</title>
        <authorList>
            <person name="Muszewska A."/>
            <person name="Okrasinska A."/>
            <person name="Steczkiewicz K."/>
            <person name="Drgas O."/>
            <person name="Orlowska M."/>
            <person name="Perlinska-Lenart U."/>
            <person name="Aleksandrzak-Piekarczyk T."/>
            <person name="Szatraj K."/>
            <person name="Zielenkiewicz U."/>
            <person name="Pilsyk S."/>
            <person name="Malc E."/>
            <person name="Mieczkowski P."/>
            <person name="Kruszewska J.S."/>
            <person name="Biernat P."/>
            <person name="Pawlowska J."/>
        </authorList>
    </citation>
    <scope>NUCLEOTIDE SEQUENCE</scope>
    <source>
        <strain evidence="7">WA0000051536</strain>
    </source>
</reference>
<protein>
    <recommendedName>
        <fullName evidence="9">S-adenosyl-L-methionine-dependent methyltransferase</fullName>
    </recommendedName>
</protein>
<dbReference type="PANTHER" id="PTHR45875:SF1">
    <property type="entry name" value="METHYLTRANSFERASE N6AMT1"/>
    <property type="match status" value="1"/>
</dbReference>
<dbReference type="GO" id="GO:0005634">
    <property type="term" value="C:nucleus"/>
    <property type="evidence" value="ECO:0007669"/>
    <property type="project" value="UniProtKB-SubCell"/>
</dbReference>
<name>A0A8H7Q7K4_9FUNG</name>
<dbReference type="EMBL" id="JAEPRA010000003">
    <property type="protein sequence ID" value="KAG2187497.1"/>
    <property type="molecule type" value="Genomic_DNA"/>
</dbReference>
<dbReference type="InterPro" id="IPR052190">
    <property type="entry name" value="Euk-Arch_PrmC-MTase"/>
</dbReference>
<dbReference type="InterPro" id="IPR029063">
    <property type="entry name" value="SAM-dependent_MTases_sf"/>
</dbReference>
<evidence type="ECO:0000256" key="3">
    <source>
        <dbReference type="ARBA" id="ARBA00022603"/>
    </source>
</evidence>
<dbReference type="NCBIfam" id="TIGR00537">
    <property type="entry name" value="hemK_rel_arch"/>
    <property type="match status" value="1"/>
</dbReference>
<evidence type="ECO:0000256" key="1">
    <source>
        <dbReference type="ARBA" id="ARBA00004123"/>
    </source>
</evidence>
<keyword evidence="6" id="KW-0539">Nucleus</keyword>
<keyword evidence="3" id="KW-0489">Methyltransferase</keyword>
<evidence type="ECO:0000256" key="5">
    <source>
        <dbReference type="ARBA" id="ARBA00022691"/>
    </source>
</evidence>
<comment type="similarity">
    <text evidence="2">Belongs to the eukaryotic/archaeal PrmC-related family.</text>
</comment>
<dbReference type="GO" id="GO:0032259">
    <property type="term" value="P:methylation"/>
    <property type="evidence" value="ECO:0007669"/>
    <property type="project" value="UniProtKB-KW"/>
</dbReference>
<dbReference type="PANTHER" id="PTHR45875">
    <property type="entry name" value="METHYLTRANSFERASE N6AMT1"/>
    <property type="match status" value="1"/>
</dbReference>
<dbReference type="GO" id="GO:0035657">
    <property type="term" value="C:eRF1 methyltransferase complex"/>
    <property type="evidence" value="ECO:0007669"/>
    <property type="project" value="TreeGrafter"/>
</dbReference>
<evidence type="ECO:0008006" key="9">
    <source>
        <dbReference type="Google" id="ProtNLM"/>
    </source>
</evidence>
<sequence>MIPTPDLSHLNSKDFRNIYEPAEDTFLLLDALEQDQDELRALHPSICLELGSGSGCVTTFLGSLLKPSLAYMVTTDINPHAAIATMATGRKNGISIDTVETSLVQGLLPRMRHSIDVLCFNPPYAVTPSSEIAGNGIEVSWAGGIDGREVIDATLPFVKELLSEKGIFYLLLVSDNKPDEVVRLLQEDGFNAHICLQRLAGREKQLIVKVTRRT</sequence>